<protein>
    <submittedName>
        <fullName evidence="2">DNA binding domain-containing protein, excisionase family</fullName>
    </submittedName>
</protein>
<dbReference type="RefSeq" id="WP_092256329.1">
    <property type="nucleotide sequence ID" value="NZ_CP047199.1"/>
</dbReference>
<dbReference type="InterPro" id="IPR009061">
    <property type="entry name" value="DNA-bd_dom_put_sf"/>
</dbReference>
<reference evidence="3" key="1">
    <citation type="submission" date="2016-10" db="EMBL/GenBank/DDBJ databases">
        <authorList>
            <person name="Varghese N."/>
            <person name="Submissions S."/>
        </authorList>
    </citation>
    <scope>NUCLEOTIDE SEQUENCE [LARGE SCALE GENOMIC DNA]</scope>
    <source>
        <strain evidence="3">DSM 20524</strain>
    </source>
</reference>
<name>A0A1H9R348_9CORY</name>
<dbReference type="AlphaFoldDB" id="A0A1H9R348"/>
<evidence type="ECO:0000313" key="2">
    <source>
        <dbReference type="EMBL" id="SER66479.1"/>
    </source>
</evidence>
<gene>
    <name evidence="2" type="ORF">SAMN05661109_00742</name>
</gene>
<evidence type="ECO:0000313" key="3">
    <source>
        <dbReference type="Proteomes" id="UP000198929"/>
    </source>
</evidence>
<keyword evidence="3" id="KW-1185">Reference proteome</keyword>
<accession>A0A1H9R348</accession>
<dbReference type="GO" id="GO:0003677">
    <property type="term" value="F:DNA binding"/>
    <property type="evidence" value="ECO:0007669"/>
    <property type="project" value="InterPro"/>
</dbReference>
<dbReference type="InterPro" id="IPR041657">
    <property type="entry name" value="HTH_17"/>
</dbReference>
<dbReference type="NCBIfam" id="TIGR01764">
    <property type="entry name" value="excise"/>
    <property type="match status" value="1"/>
</dbReference>
<sequence length="142" mass="15646">MPTPTIAHLDTATLTNEHLDQLRALINADPTSSLAVVLQRIIFAHEDGIGVDVLSSDAELTPNEAAHLLKVSRPHLLSFMDTGALPFRRVGTHRRIAMSDLKVFMQEHRRGKEVLANALHSTSQPGPTVELTKDEIDELNDL</sequence>
<dbReference type="SUPFAM" id="SSF46955">
    <property type="entry name" value="Putative DNA-binding domain"/>
    <property type="match status" value="1"/>
</dbReference>
<feature type="domain" description="Helix-turn-helix" evidence="1">
    <location>
        <begin position="60"/>
        <end position="109"/>
    </location>
</feature>
<organism evidence="2 3">
    <name type="scientific">Corynebacterium cystitidis DSM 20524</name>
    <dbReference type="NCBI Taxonomy" id="1121357"/>
    <lineage>
        <taxon>Bacteria</taxon>
        <taxon>Bacillati</taxon>
        <taxon>Actinomycetota</taxon>
        <taxon>Actinomycetes</taxon>
        <taxon>Mycobacteriales</taxon>
        <taxon>Corynebacteriaceae</taxon>
        <taxon>Corynebacterium</taxon>
    </lineage>
</organism>
<proteinExistence type="predicted"/>
<dbReference type="Pfam" id="PF12728">
    <property type="entry name" value="HTH_17"/>
    <property type="match status" value="1"/>
</dbReference>
<evidence type="ECO:0000259" key="1">
    <source>
        <dbReference type="Pfam" id="PF12728"/>
    </source>
</evidence>
<dbReference type="STRING" id="1121357.SAMN05661109_00742"/>
<dbReference type="Proteomes" id="UP000198929">
    <property type="component" value="Unassembled WGS sequence"/>
</dbReference>
<dbReference type="EMBL" id="FOGQ01000002">
    <property type="protein sequence ID" value="SER66479.1"/>
    <property type="molecule type" value="Genomic_DNA"/>
</dbReference>
<dbReference type="InterPro" id="IPR010093">
    <property type="entry name" value="SinI_DNA-bd"/>
</dbReference>